<feature type="region of interest" description="Disordered" evidence="1">
    <location>
        <begin position="316"/>
        <end position="340"/>
    </location>
</feature>
<evidence type="ECO:0000256" key="2">
    <source>
        <dbReference type="SAM" id="SignalP"/>
    </source>
</evidence>
<name>A0AAN9VT88_9ORTH</name>
<keyword evidence="2" id="KW-0732">Signal</keyword>
<evidence type="ECO:0000259" key="3">
    <source>
        <dbReference type="PROSITE" id="PS51390"/>
    </source>
</evidence>
<protein>
    <recommendedName>
        <fullName evidence="3">WAP domain-containing protein</fullName>
    </recommendedName>
</protein>
<dbReference type="Gene3D" id="4.10.75.10">
    <property type="entry name" value="Elafin-like"/>
    <property type="match status" value="1"/>
</dbReference>
<dbReference type="InterPro" id="IPR036645">
    <property type="entry name" value="Elafin-like_sf"/>
</dbReference>
<evidence type="ECO:0000313" key="5">
    <source>
        <dbReference type="Proteomes" id="UP001378592"/>
    </source>
</evidence>
<dbReference type="InterPro" id="IPR008197">
    <property type="entry name" value="WAP_dom"/>
</dbReference>
<organism evidence="4 5">
    <name type="scientific">Gryllus longicercus</name>
    <dbReference type="NCBI Taxonomy" id="2509291"/>
    <lineage>
        <taxon>Eukaryota</taxon>
        <taxon>Metazoa</taxon>
        <taxon>Ecdysozoa</taxon>
        <taxon>Arthropoda</taxon>
        <taxon>Hexapoda</taxon>
        <taxon>Insecta</taxon>
        <taxon>Pterygota</taxon>
        <taxon>Neoptera</taxon>
        <taxon>Polyneoptera</taxon>
        <taxon>Orthoptera</taxon>
        <taxon>Ensifera</taxon>
        <taxon>Gryllidea</taxon>
        <taxon>Grylloidea</taxon>
        <taxon>Gryllidae</taxon>
        <taxon>Gryllinae</taxon>
        <taxon>Gryllus</taxon>
    </lineage>
</organism>
<feature type="region of interest" description="Disordered" evidence="1">
    <location>
        <begin position="214"/>
        <end position="235"/>
    </location>
</feature>
<feature type="region of interest" description="Disordered" evidence="1">
    <location>
        <begin position="52"/>
        <end position="74"/>
    </location>
</feature>
<feature type="compositionally biased region" description="Basic and acidic residues" evidence="1">
    <location>
        <begin position="58"/>
        <end position="73"/>
    </location>
</feature>
<dbReference type="GO" id="GO:0005576">
    <property type="term" value="C:extracellular region"/>
    <property type="evidence" value="ECO:0007669"/>
    <property type="project" value="InterPro"/>
</dbReference>
<feature type="compositionally biased region" description="Acidic residues" evidence="1">
    <location>
        <begin position="316"/>
        <end position="325"/>
    </location>
</feature>
<reference evidence="4 5" key="1">
    <citation type="submission" date="2024-03" db="EMBL/GenBank/DDBJ databases">
        <title>The genome assembly and annotation of the cricket Gryllus longicercus Weissman &amp; Gray.</title>
        <authorList>
            <person name="Szrajer S."/>
            <person name="Gray D."/>
            <person name="Ylla G."/>
        </authorList>
    </citation>
    <scope>NUCLEOTIDE SEQUENCE [LARGE SCALE GENOMIC DNA]</scope>
    <source>
        <strain evidence="4">DAG 2021-001</strain>
        <tissue evidence="4">Whole body minus gut</tissue>
    </source>
</reference>
<feature type="signal peptide" evidence="2">
    <location>
        <begin position="1"/>
        <end position="23"/>
    </location>
</feature>
<evidence type="ECO:0000313" key="4">
    <source>
        <dbReference type="EMBL" id="KAK7869828.1"/>
    </source>
</evidence>
<dbReference type="EMBL" id="JAZDUA010000068">
    <property type="protein sequence ID" value="KAK7869828.1"/>
    <property type="molecule type" value="Genomic_DNA"/>
</dbReference>
<sequence>MQLRTRVQASLALLAATVALAAADSQTAPTTEMIINWDYESTVLNYSSFLTTPPPEEWTTRDPESSPTTHHEYTPTCPPVHLNLSLPCGDFLECKEDGSCPKGKICCPSDCGGVECRHPVIKESLPQVDEDSTTNFTTDPPADWTTREPVYPSIIRSQYNPRCPWVHLNLSLPCGDFLQCEDDGSCSENTICCPNECGGMECVFEIKGTRPPLLKEEEVSEPESESEIPEDQPPPMLILPFLAAGGLGSCCTNPRGPSRCEDTCIPWFPICPKAQKCMLNDCGVWECTDTTNEEGLAEVENELVTPIPENLYDEIPEPQVDEESPVDSRPPTTEWSPLCPKPDLRGGEPCRAVCNPRGEPCPGGRVCCPNKCGYGECTDAVVGEQPARTEKEKLFWDLYAENTIHQFEKNVV</sequence>
<proteinExistence type="predicted"/>
<dbReference type="AlphaFoldDB" id="A0AAN9VT88"/>
<feature type="domain" description="WAP" evidence="3">
    <location>
        <begin position="71"/>
        <end position="120"/>
    </location>
</feature>
<dbReference type="GO" id="GO:0030414">
    <property type="term" value="F:peptidase inhibitor activity"/>
    <property type="evidence" value="ECO:0007669"/>
    <property type="project" value="InterPro"/>
</dbReference>
<dbReference type="Proteomes" id="UP001378592">
    <property type="component" value="Unassembled WGS sequence"/>
</dbReference>
<evidence type="ECO:0000256" key="1">
    <source>
        <dbReference type="SAM" id="MobiDB-lite"/>
    </source>
</evidence>
<feature type="chain" id="PRO_5042863133" description="WAP domain-containing protein" evidence="2">
    <location>
        <begin position="24"/>
        <end position="412"/>
    </location>
</feature>
<accession>A0AAN9VT88</accession>
<comment type="caution">
    <text evidence="4">The sequence shown here is derived from an EMBL/GenBank/DDBJ whole genome shotgun (WGS) entry which is preliminary data.</text>
</comment>
<keyword evidence="5" id="KW-1185">Reference proteome</keyword>
<gene>
    <name evidence="4" type="ORF">R5R35_008047</name>
</gene>
<feature type="compositionally biased region" description="Acidic residues" evidence="1">
    <location>
        <begin position="218"/>
        <end position="230"/>
    </location>
</feature>
<dbReference type="PROSITE" id="PS51390">
    <property type="entry name" value="WAP"/>
    <property type="match status" value="1"/>
</dbReference>